<evidence type="ECO:0000313" key="1">
    <source>
        <dbReference type="EMBL" id="GAG21067.1"/>
    </source>
</evidence>
<reference evidence="1" key="1">
    <citation type="journal article" date="2014" name="Front. Microbiol.">
        <title>High frequency of phylogenetically diverse reductive dehalogenase-homologous genes in deep subseafloor sedimentary metagenomes.</title>
        <authorList>
            <person name="Kawai M."/>
            <person name="Futagami T."/>
            <person name="Toyoda A."/>
            <person name="Takaki Y."/>
            <person name="Nishi S."/>
            <person name="Hori S."/>
            <person name="Arai W."/>
            <person name="Tsubouchi T."/>
            <person name="Morono Y."/>
            <person name="Uchiyama I."/>
            <person name="Ito T."/>
            <person name="Fujiyama A."/>
            <person name="Inagaki F."/>
            <person name="Takami H."/>
        </authorList>
    </citation>
    <scope>NUCLEOTIDE SEQUENCE</scope>
    <source>
        <strain evidence="1">Expedition CK06-06</strain>
    </source>
</reference>
<sequence>SQRLLEALIGIKSSKHFGLHLRELTPLSRMTSVSFLSLRSGG</sequence>
<dbReference type="EMBL" id="BARS01039623">
    <property type="protein sequence ID" value="GAG21067.1"/>
    <property type="molecule type" value="Genomic_DNA"/>
</dbReference>
<gene>
    <name evidence="1" type="ORF">S01H1_60499</name>
</gene>
<dbReference type="AlphaFoldDB" id="X0WCY6"/>
<feature type="non-terminal residue" evidence="1">
    <location>
        <position position="1"/>
    </location>
</feature>
<accession>X0WCY6</accession>
<proteinExistence type="predicted"/>
<comment type="caution">
    <text evidence="1">The sequence shown here is derived from an EMBL/GenBank/DDBJ whole genome shotgun (WGS) entry which is preliminary data.</text>
</comment>
<name>X0WCY6_9ZZZZ</name>
<protein>
    <submittedName>
        <fullName evidence="1">Uncharacterized protein</fullName>
    </submittedName>
</protein>
<organism evidence="1">
    <name type="scientific">marine sediment metagenome</name>
    <dbReference type="NCBI Taxonomy" id="412755"/>
    <lineage>
        <taxon>unclassified sequences</taxon>
        <taxon>metagenomes</taxon>
        <taxon>ecological metagenomes</taxon>
    </lineage>
</organism>